<sequence>MGDDSNAVRAEIEGDGDVKVVVNGNINTSGDDSTGIITSAIGTTEVTVNGDINTAGHASLAINTNSLGNGNSFVTVKGNIKTAGADSDAIYTSAYDDGNAIIAVTGDINTSGDDSHAIYAYAGADVRVGLIGNINTKGSGSGGIVATSDDGNIHIGLHSGSVSAAQGNAVQFIGNGDNLLTIMEKVTIQGGSTYQKDGMTSKNFDVHGGDGNEKIINLGQLSTPGIIDLGGGRNSFDNRPSSIFESGESVILGSRNAFTNWGEFSPGGTDSVQHTALTGYLINKPNSQYTVTINPSAKGDKNDQLTILGRAILLGGTVKVSSTAKTYDGSYTILTASEGVRGRFDKVLDTIFADNTLSYKRNAVTLSSKSKGFGFCHFARTANQRSVCTRFSRYANNKPNKKSIRRPITQGNSLNSSQVSANGTTADSSGGYHSPTHLELALLNQSTEDGFRAALDDLSGEIHASLKGSLVDAGQTTVAAINRRITTNVDNADPHTATASVANLSLLADDRSGLWITGYHPSAATAATSRGSLIDMGLGGVLLGFDRELNDRWRFGVLGGYGQTGVDQPIRSSAALVDTWSVGAYGGAEAGTTRLSFGTLYSGHTIAANRSVHIDTFSEQLSASYGARSWQIFGEAAQQIQAANLMLEPFAGLSSVSLHTDGFSETGGEEAALTASSDTNRTAFTTLGLRGAIALRDKIQAQAMVGWRHAFGDRNPSSSLRLSNSSAGTVTGVPIAVDALVTELGLKASVSDSVNLGVAYHGRYEDGAADHGFKADLKLRF</sequence>
<feature type="compositionally biased region" description="Polar residues" evidence="1">
    <location>
        <begin position="409"/>
        <end position="428"/>
    </location>
</feature>
<evidence type="ECO:0000256" key="1">
    <source>
        <dbReference type="SAM" id="MobiDB-lite"/>
    </source>
</evidence>
<dbReference type="InterPro" id="IPR006315">
    <property type="entry name" value="OM_autotransptr_brl_dom"/>
</dbReference>
<organism evidence="3 4">
    <name type="scientific">Aphanocapsa feldmannii 277cV</name>
    <dbReference type="NCBI Taxonomy" id="2507553"/>
    <lineage>
        <taxon>Bacteria</taxon>
        <taxon>Bacillati</taxon>
        <taxon>Cyanobacteriota</taxon>
        <taxon>Cyanophyceae</taxon>
        <taxon>Oscillatoriophycideae</taxon>
        <taxon>Chroococcales</taxon>
        <taxon>Microcystaceae</taxon>
        <taxon>Aphanocapsa</taxon>
    </lineage>
</organism>
<dbReference type="SMART" id="SM00869">
    <property type="entry name" value="Autotransporter"/>
    <property type="match status" value="1"/>
</dbReference>
<gene>
    <name evidence="3" type="ORF">ERJ67_00005</name>
</gene>
<proteinExistence type="predicted"/>
<accession>A0A524RR42</accession>
<dbReference type="Gene3D" id="2.40.128.130">
    <property type="entry name" value="Autotransporter beta-domain"/>
    <property type="match status" value="1"/>
</dbReference>
<dbReference type="GO" id="GO:0019867">
    <property type="term" value="C:outer membrane"/>
    <property type="evidence" value="ECO:0007669"/>
    <property type="project" value="InterPro"/>
</dbReference>
<evidence type="ECO:0000313" key="3">
    <source>
        <dbReference type="EMBL" id="TGG96786.1"/>
    </source>
</evidence>
<comment type="caution">
    <text evidence="3">The sequence shown here is derived from an EMBL/GenBank/DDBJ whole genome shotgun (WGS) entry which is preliminary data.</text>
</comment>
<protein>
    <submittedName>
        <fullName evidence="3">Autotransporter domain-containing protein</fullName>
    </submittedName>
</protein>
<dbReference type="EMBL" id="SRMO01000001">
    <property type="protein sequence ID" value="TGG96786.1"/>
    <property type="molecule type" value="Genomic_DNA"/>
</dbReference>
<reference evidence="3 4" key="1">
    <citation type="journal article" date="2019" name="mSystems">
        <title>Life at home and on the roam: Genomic adaptions reflect the dual lifestyle of an intracellular, facultative symbiont.</title>
        <authorList>
            <person name="Burgsdorf I."/>
        </authorList>
    </citation>
    <scope>NUCLEOTIDE SEQUENCE [LARGE SCALE GENOMIC DNA]</scope>
    <source>
        <strain evidence="3">277cV</strain>
    </source>
</reference>
<dbReference type="NCBIfam" id="TIGR01414">
    <property type="entry name" value="autotrans_barl"/>
    <property type="match status" value="1"/>
</dbReference>
<dbReference type="PROSITE" id="PS51208">
    <property type="entry name" value="AUTOTRANSPORTER"/>
    <property type="match status" value="1"/>
</dbReference>
<dbReference type="InterPro" id="IPR036709">
    <property type="entry name" value="Autotransporte_beta_dom_sf"/>
</dbReference>
<dbReference type="SUPFAM" id="SSF103515">
    <property type="entry name" value="Autotransporter"/>
    <property type="match status" value="1"/>
</dbReference>
<dbReference type="AlphaFoldDB" id="A0A524RR42"/>
<dbReference type="Proteomes" id="UP000317990">
    <property type="component" value="Unassembled WGS sequence"/>
</dbReference>
<evidence type="ECO:0000313" key="4">
    <source>
        <dbReference type="Proteomes" id="UP000317990"/>
    </source>
</evidence>
<name>A0A524RR42_9CHRO</name>
<evidence type="ECO:0000259" key="2">
    <source>
        <dbReference type="PROSITE" id="PS51208"/>
    </source>
</evidence>
<dbReference type="Pfam" id="PF03797">
    <property type="entry name" value="Autotransporter"/>
    <property type="match status" value="1"/>
</dbReference>
<feature type="region of interest" description="Disordered" evidence="1">
    <location>
        <begin position="398"/>
        <end position="430"/>
    </location>
</feature>
<dbReference type="InterPro" id="IPR005546">
    <property type="entry name" value="Autotransporte_beta"/>
</dbReference>
<feature type="domain" description="Autotransporter" evidence="2">
    <location>
        <begin position="507"/>
        <end position="781"/>
    </location>
</feature>